<dbReference type="Gene3D" id="3.30.300.320">
    <property type="match status" value="1"/>
</dbReference>
<dbReference type="Pfam" id="PF00066">
    <property type="entry name" value="Notch"/>
    <property type="match status" value="2"/>
</dbReference>
<keyword evidence="2" id="KW-1015">Disulfide bond</keyword>
<evidence type="ECO:0000259" key="4">
    <source>
        <dbReference type="Pfam" id="PF00066"/>
    </source>
</evidence>
<dbReference type="InterPro" id="IPR000800">
    <property type="entry name" value="Notch_dom"/>
</dbReference>
<organism evidence="5 6">
    <name type="scientific">Blepharisma stoltei</name>
    <dbReference type="NCBI Taxonomy" id="1481888"/>
    <lineage>
        <taxon>Eukaryota</taxon>
        <taxon>Sar</taxon>
        <taxon>Alveolata</taxon>
        <taxon>Ciliophora</taxon>
        <taxon>Postciliodesmatophora</taxon>
        <taxon>Heterotrichea</taxon>
        <taxon>Heterotrichida</taxon>
        <taxon>Blepharismidae</taxon>
        <taxon>Blepharisma</taxon>
    </lineage>
</organism>
<keyword evidence="1" id="KW-0677">Repeat</keyword>
<comment type="caution">
    <text evidence="5">The sequence shown here is derived from an EMBL/GenBank/DDBJ whole genome shotgun (WGS) entry which is preliminary data.</text>
</comment>
<dbReference type="AlphaFoldDB" id="A0AAU9JQW0"/>
<evidence type="ECO:0000256" key="1">
    <source>
        <dbReference type="ARBA" id="ARBA00022737"/>
    </source>
</evidence>
<proteinExistence type="predicted"/>
<keyword evidence="6" id="KW-1185">Reference proteome</keyword>
<evidence type="ECO:0000256" key="3">
    <source>
        <dbReference type="ARBA" id="ARBA00023180"/>
    </source>
</evidence>
<accession>A0AAU9JQW0</accession>
<keyword evidence="3" id="KW-0325">Glycoprotein</keyword>
<evidence type="ECO:0000313" key="6">
    <source>
        <dbReference type="Proteomes" id="UP001162131"/>
    </source>
</evidence>
<evidence type="ECO:0000313" key="5">
    <source>
        <dbReference type="EMBL" id="CAG9325852.1"/>
    </source>
</evidence>
<sequence length="122" mass="13521">MEDCVNSTCATGCNTWMVGNSICDGACYVEECEYDKTDYICAPFCSDNLLKNGIYDEVCNNLNCKFDNGDCGYCNSECSEKMLANNLFDPEWIQKSVSEIIMLVDALMGAQLRIMEAANLNA</sequence>
<name>A0AAU9JQW0_9CILI</name>
<gene>
    <name evidence="5" type="ORF">BSTOLATCC_MIC39635</name>
</gene>
<feature type="domain" description="LNR" evidence="4">
    <location>
        <begin position="7"/>
        <end position="38"/>
    </location>
</feature>
<feature type="domain" description="LNR" evidence="4">
    <location>
        <begin position="41"/>
        <end position="71"/>
    </location>
</feature>
<dbReference type="Proteomes" id="UP001162131">
    <property type="component" value="Unassembled WGS sequence"/>
</dbReference>
<evidence type="ECO:0000256" key="2">
    <source>
        <dbReference type="ARBA" id="ARBA00023157"/>
    </source>
</evidence>
<protein>
    <recommendedName>
        <fullName evidence="4">LNR domain-containing protein</fullName>
    </recommendedName>
</protein>
<dbReference type="EMBL" id="CAJZBQ010000039">
    <property type="protein sequence ID" value="CAG9325852.1"/>
    <property type="molecule type" value="Genomic_DNA"/>
</dbReference>
<reference evidence="5" key="1">
    <citation type="submission" date="2021-09" db="EMBL/GenBank/DDBJ databases">
        <authorList>
            <consortium name="AG Swart"/>
            <person name="Singh M."/>
            <person name="Singh A."/>
            <person name="Seah K."/>
            <person name="Emmerich C."/>
        </authorList>
    </citation>
    <scope>NUCLEOTIDE SEQUENCE</scope>
    <source>
        <strain evidence="5">ATCC30299</strain>
    </source>
</reference>